<feature type="non-terminal residue" evidence="1">
    <location>
        <position position="1"/>
    </location>
</feature>
<dbReference type="AlphaFoldDB" id="A0A819T3M5"/>
<proteinExistence type="predicted"/>
<accession>A0A819T3M5</accession>
<dbReference type="EMBL" id="CAJOAY010004357">
    <property type="protein sequence ID" value="CAF4066428.1"/>
    <property type="molecule type" value="Genomic_DNA"/>
</dbReference>
<name>A0A819T3M5_9BILA</name>
<evidence type="ECO:0000313" key="2">
    <source>
        <dbReference type="Proteomes" id="UP000663881"/>
    </source>
</evidence>
<evidence type="ECO:0000313" key="1">
    <source>
        <dbReference type="EMBL" id="CAF4066428.1"/>
    </source>
</evidence>
<comment type="caution">
    <text evidence="1">The sequence shown here is derived from an EMBL/GenBank/DDBJ whole genome shotgun (WGS) entry which is preliminary data.</text>
</comment>
<dbReference type="Proteomes" id="UP000663881">
    <property type="component" value="Unassembled WGS sequence"/>
</dbReference>
<gene>
    <name evidence="1" type="ORF">OKA104_LOCUS33702</name>
</gene>
<organism evidence="1 2">
    <name type="scientific">Adineta steineri</name>
    <dbReference type="NCBI Taxonomy" id="433720"/>
    <lineage>
        <taxon>Eukaryota</taxon>
        <taxon>Metazoa</taxon>
        <taxon>Spiralia</taxon>
        <taxon>Gnathifera</taxon>
        <taxon>Rotifera</taxon>
        <taxon>Eurotatoria</taxon>
        <taxon>Bdelloidea</taxon>
        <taxon>Adinetida</taxon>
        <taxon>Adinetidae</taxon>
        <taxon>Adineta</taxon>
    </lineage>
</organism>
<sequence length="63" mass="6800">HGTINTVASHLSAILGKRNVDDAEMDVFLTSLTPQQRSLLNHIKDQLFNGSIGTTILAVLGKK</sequence>
<reference evidence="1" key="1">
    <citation type="submission" date="2021-02" db="EMBL/GenBank/DDBJ databases">
        <authorList>
            <person name="Nowell W R."/>
        </authorList>
    </citation>
    <scope>NUCLEOTIDE SEQUENCE</scope>
</reference>
<protein>
    <submittedName>
        <fullName evidence="1">Uncharacterized protein</fullName>
    </submittedName>
</protein>